<dbReference type="EMBL" id="JAACJP010000003">
    <property type="protein sequence ID" value="KAF5386148.1"/>
    <property type="molecule type" value="Genomic_DNA"/>
</dbReference>
<name>A0A8H5HMK5_9AGAR</name>
<dbReference type="GO" id="GO:0030729">
    <property type="term" value="F:acetoacetate-CoA ligase activity"/>
    <property type="evidence" value="ECO:0007669"/>
    <property type="project" value="InterPro"/>
</dbReference>
<keyword evidence="3" id="KW-1185">Reference proteome</keyword>
<dbReference type="InterPro" id="IPR000873">
    <property type="entry name" value="AMP-dep_synth/lig_dom"/>
</dbReference>
<evidence type="ECO:0000313" key="2">
    <source>
        <dbReference type="EMBL" id="KAF5386148.1"/>
    </source>
</evidence>
<dbReference type="NCBIfam" id="NF002937">
    <property type="entry name" value="PRK03584.1"/>
    <property type="match status" value="1"/>
</dbReference>
<dbReference type="SUPFAM" id="SSF56801">
    <property type="entry name" value="Acetyl-CoA synthetase-like"/>
    <property type="match status" value="1"/>
</dbReference>
<dbReference type="Gene3D" id="3.30.300.30">
    <property type="match status" value="1"/>
</dbReference>
<dbReference type="PANTHER" id="PTHR42921:SF4">
    <property type="entry name" value="ACETOACETYL-COA SYNTHASE (AFU_ORTHOLOGUE AFUA_8G04770)"/>
    <property type="match status" value="1"/>
</dbReference>
<dbReference type="GO" id="GO:0006629">
    <property type="term" value="P:lipid metabolic process"/>
    <property type="evidence" value="ECO:0007669"/>
    <property type="project" value="InterPro"/>
</dbReference>
<sequence>MTDKRIPFNAEALTIQRLAMSSADSYFAQSRLLWKHAHPEVTPVEIFRRMINRKHGLNLANYHDLHKYSVEDYTFWLDLWETLGIVSSIPPNPKQIIAPGKFPEIPDWFPGARLNYAENLLWRNNDSIACTAAGESGVITNYTFRELRQLVRRMAAALRVNGLQVGDRVAAIVTNSVTAVAIALATASIGGIFSSTATDMGTEGILDRYRQIRPKFVFAETEVLYAGKTVNLLPKVSDVIHDLADKGLQQAILLASACTGKEIFHDINKTVNLSTFLNTGDGRELTFEQLPFGQPLFILYSSGTSGKPKCIVHSAGGVLMQTQKDLRIGMGMNSEDTYFQYTTTGWMMWTFMLSGLASGTRIILYDGSPFHPDLRTYLKFIDEQGVSVLGTSPRFLAEIQGRGLKPLDIGRFEALRVIGSTGAVLTPPMFDWAQQAFGGDRIHLISTSGGTDICSSFVTGVTSLPVHTGEIQCKTLGMKVEVFDPSGNNIEHTGSPGELVCTRPHPSLPLKFWGDESGEKLRDAYFNMYPGIWRQGDFMIVNPATEGLMILGRSDGVLNPSGVRFGSGEIYSVMEKFTDDLDDSLCIGQRRPQDLDERVLLFLKMRAGKQLTPELETQIKTEIRKALSARHVPQYIFEVQDIPYTVNGKKIEIAVKQIVSGSNLQPSGTVANPESLQLYYKYRDLDRPKAKL</sequence>
<feature type="domain" description="AMP-dependent synthetase/ligase" evidence="1">
    <location>
        <begin position="137"/>
        <end position="505"/>
    </location>
</feature>
<protein>
    <recommendedName>
        <fullName evidence="1">AMP-dependent synthetase/ligase domain-containing protein</fullName>
    </recommendedName>
</protein>
<comment type="caution">
    <text evidence="2">The sequence shown here is derived from an EMBL/GenBank/DDBJ whole genome shotgun (WGS) entry which is preliminary data.</text>
</comment>
<dbReference type="Gene3D" id="3.40.50.12780">
    <property type="entry name" value="N-terminal domain of ligase-like"/>
    <property type="match status" value="1"/>
</dbReference>
<dbReference type="Proteomes" id="UP000565441">
    <property type="component" value="Unassembled WGS sequence"/>
</dbReference>
<organism evidence="2 3">
    <name type="scientific">Tricholomella constricta</name>
    <dbReference type="NCBI Taxonomy" id="117010"/>
    <lineage>
        <taxon>Eukaryota</taxon>
        <taxon>Fungi</taxon>
        <taxon>Dikarya</taxon>
        <taxon>Basidiomycota</taxon>
        <taxon>Agaricomycotina</taxon>
        <taxon>Agaricomycetes</taxon>
        <taxon>Agaricomycetidae</taxon>
        <taxon>Agaricales</taxon>
        <taxon>Tricholomatineae</taxon>
        <taxon>Lyophyllaceae</taxon>
        <taxon>Tricholomella</taxon>
    </lineage>
</organism>
<dbReference type="NCBIfam" id="TIGR01217">
    <property type="entry name" value="ac_ac_CoA_syn"/>
    <property type="match status" value="1"/>
</dbReference>
<dbReference type="OrthoDB" id="10253869at2759"/>
<dbReference type="Pfam" id="PF00501">
    <property type="entry name" value="AMP-binding"/>
    <property type="match status" value="1"/>
</dbReference>
<dbReference type="PROSITE" id="PS00455">
    <property type="entry name" value="AMP_BINDING"/>
    <property type="match status" value="1"/>
</dbReference>
<dbReference type="AlphaFoldDB" id="A0A8H5HMK5"/>
<dbReference type="InterPro" id="IPR005914">
    <property type="entry name" value="Acac_CoA_synth"/>
</dbReference>
<dbReference type="PANTHER" id="PTHR42921">
    <property type="entry name" value="ACETOACETYL-COA SYNTHETASE"/>
    <property type="match status" value="1"/>
</dbReference>
<dbReference type="InterPro" id="IPR042099">
    <property type="entry name" value="ANL_N_sf"/>
</dbReference>
<dbReference type="InterPro" id="IPR020845">
    <property type="entry name" value="AMP-binding_CS"/>
</dbReference>
<dbReference type="InterPro" id="IPR045851">
    <property type="entry name" value="AMP-bd_C_sf"/>
</dbReference>
<proteinExistence type="predicted"/>
<reference evidence="2 3" key="1">
    <citation type="journal article" date="2020" name="ISME J.">
        <title>Uncovering the hidden diversity of litter-decomposition mechanisms in mushroom-forming fungi.</title>
        <authorList>
            <person name="Floudas D."/>
            <person name="Bentzer J."/>
            <person name="Ahren D."/>
            <person name="Johansson T."/>
            <person name="Persson P."/>
            <person name="Tunlid A."/>
        </authorList>
    </citation>
    <scope>NUCLEOTIDE SEQUENCE [LARGE SCALE GENOMIC DNA]</scope>
    <source>
        <strain evidence="2 3">CBS 661.87</strain>
    </source>
</reference>
<accession>A0A8H5HMK5</accession>
<evidence type="ECO:0000259" key="1">
    <source>
        <dbReference type="Pfam" id="PF00501"/>
    </source>
</evidence>
<gene>
    <name evidence="2" type="ORF">D9615_002594</name>
</gene>
<evidence type="ECO:0000313" key="3">
    <source>
        <dbReference type="Proteomes" id="UP000565441"/>
    </source>
</evidence>